<dbReference type="GO" id="GO:0005615">
    <property type="term" value="C:extracellular space"/>
    <property type="evidence" value="ECO:0007669"/>
    <property type="project" value="TreeGrafter"/>
</dbReference>
<evidence type="ECO:0000313" key="5">
    <source>
        <dbReference type="EMBL" id="VDN27562.1"/>
    </source>
</evidence>
<organism evidence="7">
    <name type="scientific">Gongylonema pulchrum</name>
    <dbReference type="NCBI Taxonomy" id="637853"/>
    <lineage>
        <taxon>Eukaryota</taxon>
        <taxon>Metazoa</taxon>
        <taxon>Ecdysozoa</taxon>
        <taxon>Nematoda</taxon>
        <taxon>Chromadorea</taxon>
        <taxon>Rhabditida</taxon>
        <taxon>Spirurina</taxon>
        <taxon>Spiruromorpha</taxon>
        <taxon>Spiruroidea</taxon>
        <taxon>Gongylonematidae</taxon>
        <taxon>Gongylonema</taxon>
    </lineage>
</organism>
<comment type="cofactor">
    <cofactor evidence="1">
        <name>Zn(2+)</name>
        <dbReference type="ChEBI" id="CHEBI:29105"/>
    </cofactor>
</comment>
<dbReference type="OrthoDB" id="3626597at2759"/>
<sequence>MYVIIFSLIERNEVYPRNANDATKTTKQRNNLLESFFARSKDDPILDEEADGAEESLNKIGELKAKYHFGDYGSYKDMLKYMRTIEFYYPHITKLIRIGLSHEDAPIEGLKIGYPIHDTSKRAFWIDGNIHAREWASSHTALYFINQAHRFRAFSLLIQTFNF</sequence>
<dbReference type="WBParaSite" id="GPUH_0001629301-mRNA-1">
    <property type="protein sequence ID" value="GPUH_0001629301-mRNA-1"/>
    <property type="gene ID" value="GPUH_0001629301"/>
</dbReference>
<dbReference type="GO" id="GO:0004181">
    <property type="term" value="F:metallocarboxypeptidase activity"/>
    <property type="evidence" value="ECO:0007669"/>
    <property type="project" value="InterPro"/>
</dbReference>
<gene>
    <name evidence="5" type="ORF">GPUH_LOCUS16271</name>
</gene>
<evidence type="ECO:0000313" key="7">
    <source>
        <dbReference type="WBParaSite" id="GPUH_0001629301-mRNA-1"/>
    </source>
</evidence>
<evidence type="ECO:0000256" key="1">
    <source>
        <dbReference type="ARBA" id="ARBA00001947"/>
    </source>
</evidence>
<evidence type="ECO:0000256" key="3">
    <source>
        <dbReference type="PROSITE-ProRule" id="PRU01379"/>
    </source>
</evidence>
<protein>
    <submittedName>
        <fullName evidence="7">Peptidase_M14 domain-containing protein</fullName>
    </submittedName>
</protein>
<name>A0A183E5N0_9BILA</name>
<dbReference type="InterPro" id="IPR000834">
    <property type="entry name" value="Peptidase_M14"/>
</dbReference>
<comment type="caution">
    <text evidence="3">Lacks conserved residue(s) required for the propagation of feature annotation.</text>
</comment>
<dbReference type="SUPFAM" id="SSF53187">
    <property type="entry name" value="Zn-dependent exopeptidases"/>
    <property type="match status" value="1"/>
</dbReference>
<dbReference type="PANTHER" id="PTHR11705">
    <property type="entry name" value="PROTEASE FAMILY M14 CARBOXYPEPTIDASE A,B"/>
    <property type="match status" value="1"/>
</dbReference>
<dbReference type="AlphaFoldDB" id="A0A183E5N0"/>
<feature type="domain" description="Peptidase M14" evidence="4">
    <location>
        <begin position="71"/>
        <end position="163"/>
    </location>
</feature>
<dbReference type="Pfam" id="PF00246">
    <property type="entry name" value="Peptidase_M14"/>
    <property type="match status" value="1"/>
</dbReference>
<dbReference type="EMBL" id="UYRT01083517">
    <property type="protein sequence ID" value="VDN27562.1"/>
    <property type="molecule type" value="Genomic_DNA"/>
</dbReference>
<evidence type="ECO:0000259" key="4">
    <source>
        <dbReference type="PROSITE" id="PS52035"/>
    </source>
</evidence>
<dbReference type="Proteomes" id="UP000271098">
    <property type="component" value="Unassembled WGS sequence"/>
</dbReference>
<dbReference type="PANTHER" id="PTHR11705:SF51">
    <property type="entry name" value="CARBOXYPEPTIDASE SURO-1-RELATED"/>
    <property type="match status" value="1"/>
</dbReference>
<keyword evidence="6" id="KW-1185">Reference proteome</keyword>
<dbReference type="GO" id="GO:0006508">
    <property type="term" value="P:proteolysis"/>
    <property type="evidence" value="ECO:0007669"/>
    <property type="project" value="InterPro"/>
</dbReference>
<proteinExistence type="inferred from homology"/>
<comment type="similarity">
    <text evidence="2 3">Belongs to the peptidase M14 family.</text>
</comment>
<dbReference type="GO" id="GO:0008270">
    <property type="term" value="F:zinc ion binding"/>
    <property type="evidence" value="ECO:0007669"/>
    <property type="project" value="InterPro"/>
</dbReference>
<accession>A0A183E5N0</accession>
<evidence type="ECO:0000256" key="2">
    <source>
        <dbReference type="ARBA" id="ARBA00005988"/>
    </source>
</evidence>
<evidence type="ECO:0000313" key="6">
    <source>
        <dbReference type="Proteomes" id="UP000271098"/>
    </source>
</evidence>
<dbReference type="Gene3D" id="3.40.630.10">
    <property type="entry name" value="Zn peptidases"/>
    <property type="match status" value="1"/>
</dbReference>
<dbReference type="PROSITE" id="PS52035">
    <property type="entry name" value="PEPTIDASE_M14"/>
    <property type="match status" value="1"/>
</dbReference>
<reference evidence="5 6" key="2">
    <citation type="submission" date="2018-11" db="EMBL/GenBank/DDBJ databases">
        <authorList>
            <consortium name="Pathogen Informatics"/>
        </authorList>
    </citation>
    <scope>NUCLEOTIDE SEQUENCE [LARGE SCALE GENOMIC DNA]</scope>
</reference>
<reference evidence="7" key="1">
    <citation type="submission" date="2016-06" db="UniProtKB">
        <authorList>
            <consortium name="WormBaseParasite"/>
        </authorList>
    </citation>
    <scope>IDENTIFICATION</scope>
</reference>